<name>A0A420I3X2_9PEZI</name>
<dbReference type="EMBL" id="MCBR01013250">
    <property type="protein sequence ID" value="RKF64393.1"/>
    <property type="molecule type" value="Genomic_DNA"/>
</dbReference>
<evidence type="ECO:0000313" key="2">
    <source>
        <dbReference type="Proteomes" id="UP000285405"/>
    </source>
</evidence>
<dbReference type="AlphaFoldDB" id="A0A420I3X2"/>
<proteinExistence type="predicted"/>
<accession>A0A420I3X2</accession>
<sequence>MGLRLEKISGKSLEHIKMMEDFMNGPNMSLQWLINHFLKNSGTIFYKITSMYLAEEG</sequence>
<gene>
    <name evidence="1" type="ORF">GcC1_132028</name>
</gene>
<reference evidence="1 2" key="1">
    <citation type="journal article" date="2018" name="BMC Genomics">
        <title>Comparative genome analyses reveal sequence features reflecting distinct modes of host-adaptation between dicot and monocot powdery mildew.</title>
        <authorList>
            <person name="Wu Y."/>
            <person name="Ma X."/>
            <person name="Pan Z."/>
            <person name="Kale S.D."/>
            <person name="Song Y."/>
            <person name="King H."/>
            <person name="Zhang Q."/>
            <person name="Presley C."/>
            <person name="Deng X."/>
            <person name="Wei C.I."/>
            <person name="Xiao S."/>
        </authorList>
    </citation>
    <scope>NUCLEOTIDE SEQUENCE [LARGE SCALE GENOMIC DNA]</scope>
    <source>
        <strain evidence="1">UCSC1</strain>
    </source>
</reference>
<protein>
    <submittedName>
        <fullName evidence="1">Uncharacterized protein</fullName>
    </submittedName>
</protein>
<organism evidence="1 2">
    <name type="scientific">Golovinomyces cichoracearum</name>
    <dbReference type="NCBI Taxonomy" id="62708"/>
    <lineage>
        <taxon>Eukaryota</taxon>
        <taxon>Fungi</taxon>
        <taxon>Dikarya</taxon>
        <taxon>Ascomycota</taxon>
        <taxon>Pezizomycotina</taxon>
        <taxon>Leotiomycetes</taxon>
        <taxon>Erysiphales</taxon>
        <taxon>Erysiphaceae</taxon>
        <taxon>Golovinomyces</taxon>
    </lineage>
</organism>
<evidence type="ECO:0000313" key="1">
    <source>
        <dbReference type="EMBL" id="RKF64393.1"/>
    </source>
</evidence>
<dbReference type="Proteomes" id="UP000285405">
    <property type="component" value="Unassembled WGS sequence"/>
</dbReference>
<comment type="caution">
    <text evidence="1">The sequence shown here is derived from an EMBL/GenBank/DDBJ whole genome shotgun (WGS) entry which is preliminary data.</text>
</comment>